<proteinExistence type="predicted"/>
<comment type="caution">
    <text evidence="2">The sequence shown here is derived from an EMBL/GenBank/DDBJ whole genome shotgun (WGS) entry which is preliminary data.</text>
</comment>
<dbReference type="AlphaFoldDB" id="A0A543BT33"/>
<evidence type="ECO:0000256" key="1">
    <source>
        <dbReference type="SAM" id="MobiDB-lite"/>
    </source>
</evidence>
<name>A0A543BT33_9ACTN</name>
<gene>
    <name evidence="2" type="ORF">FB559_8593</name>
</gene>
<feature type="compositionally biased region" description="Pro residues" evidence="1">
    <location>
        <begin position="21"/>
        <end position="35"/>
    </location>
</feature>
<organism evidence="2 3">
    <name type="scientific">Actinoallomurus bryophytorum</name>
    <dbReference type="NCBI Taxonomy" id="1490222"/>
    <lineage>
        <taxon>Bacteria</taxon>
        <taxon>Bacillati</taxon>
        <taxon>Actinomycetota</taxon>
        <taxon>Actinomycetes</taxon>
        <taxon>Streptosporangiales</taxon>
        <taxon>Thermomonosporaceae</taxon>
        <taxon>Actinoallomurus</taxon>
    </lineage>
</organism>
<sequence>MLALLGLAACSAGGHPKQRPSGPPLVIPKPSPSPTGRPHAARPGEICGKITTIAGSSARVVVVRGRTTCATALRVLGKYNDPAVPAEGTAGLAVVDHWTCQTRRTVTTCTLRSTVIQSRP</sequence>
<evidence type="ECO:0000313" key="3">
    <source>
        <dbReference type="Proteomes" id="UP000316096"/>
    </source>
</evidence>
<protein>
    <submittedName>
        <fullName evidence="2">Uncharacterized protein</fullName>
    </submittedName>
</protein>
<evidence type="ECO:0000313" key="2">
    <source>
        <dbReference type="EMBL" id="TQL87981.1"/>
    </source>
</evidence>
<feature type="region of interest" description="Disordered" evidence="1">
    <location>
        <begin position="13"/>
        <end position="43"/>
    </location>
</feature>
<accession>A0A543BT33</accession>
<reference evidence="2 3" key="1">
    <citation type="submission" date="2019-06" db="EMBL/GenBank/DDBJ databases">
        <title>Sequencing the genomes of 1000 actinobacteria strains.</title>
        <authorList>
            <person name="Klenk H.-P."/>
        </authorList>
    </citation>
    <scope>NUCLEOTIDE SEQUENCE [LARGE SCALE GENOMIC DNA]</scope>
    <source>
        <strain evidence="2 3">DSM 102200</strain>
    </source>
</reference>
<dbReference type="EMBL" id="VFOZ01000003">
    <property type="protein sequence ID" value="TQL87981.1"/>
    <property type="molecule type" value="Genomic_DNA"/>
</dbReference>
<dbReference type="Proteomes" id="UP000316096">
    <property type="component" value="Unassembled WGS sequence"/>
</dbReference>
<keyword evidence="3" id="KW-1185">Reference proteome</keyword>